<reference evidence="10 11" key="1">
    <citation type="submission" date="2019-03" db="EMBL/GenBank/DDBJ databases">
        <title>Genomic Encyclopedia of Type Strains, Phase IV (KMG-IV): sequencing the most valuable type-strain genomes for metagenomic binning, comparative biology and taxonomic classification.</title>
        <authorList>
            <person name="Goeker M."/>
        </authorList>
    </citation>
    <scope>NUCLEOTIDE SEQUENCE [LARGE SCALE GENOMIC DNA]</scope>
    <source>
        <strain evidence="10 11">DSM 16326</strain>
    </source>
</reference>
<dbReference type="GO" id="GO:0032259">
    <property type="term" value="P:methylation"/>
    <property type="evidence" value="ECO:0007669"/>
    <property type="project" value="UniProtKB-KW"/>
</dbReference>
<dbReference type="EC" id="2.1.1.37" evidence="8"/>
<dbReference type="AlphaFoldDB" id="A0A4R8IGG3"/>
<dbReference type="PRINTS" id="PR00105">
    <property type="entry name" value="C5METTRFRASE"/>
</dbReference>
<sequence>MKKPTAISLFCGAGGCSLGFKQAGYEILYANDKDHAAIETYKKNFPDTVCSNEDINNLDFTQILKDIGVGPGDLDMLIGGPPCQGFSTAGTRFWDDPRNHLLRSYVKALEVIRPKWFIMENVEGLLTSNKGKYVYEAAKAFIDLGYLIRIEKVYSQEYGVPQRRKRVLIVGNRIGHEYKLPEATIKVSGQIFRNSDITISHAIETLPRATTSNLKSVKPVSEPVRDKFDLLLRGRATEITDHYCPIVKGLQLERISALKPGQTMKDLPENLQHESFKKRANRRVADGTPTEKRGGAPSGLKRLIKTEPSLTITGAATRELIHPVEDRPLTIREAARIQTFPDDFCFYGTASQKIQQIGNAIPPMLARIFAEHIRDDFGFFGKACTEGRLIGYLLTKAGAMSPALKVTESLLLNLMENQNQKQHLLFG</sequence>
<dbReference type="InterPro" id="IPR001525">
    <property type="entry name" value="C5_MeTfrase"/>
</dbReference>
<dbReference type="PANTHER" id="PTHR10629">
    <property type="entry name" value="CYTOSINE-SPECIFIC METHYLTRANSFERASE"/>
    <property type="match status" value="1"/>
</dbReference>
<evidence type="ECO:0000256" key="2">
    <source>
        <dbReference type="ARBA" id="ARBA00022679"/>
    </source>
</evidence>
<dbReference type="GO" id="GO:0044027">
    <property type="term" value="P:negative regulation of gene expression via chromosomal CpG island methylation"/>
    <property type="evidence" value="ECO:0007669"/>
    <property type="project" value="TreeGrafter"/>
</dbReference>
<dbReference type="Proteomes" id="UP000294914">
    <property type="component" value="Unassembled WGS sequence"/>
</dbReference>
<dbReference type="GO" id="GO:0003886">
    <property type="term" value="F:DNA (cytosine-5-)-methyltransferase activity"/>
    <property type="evidence" value="ECO:0007669"/>
    <property type="project" value="UniProtKB-EC"/>
</dbReference>
<evidence type="ECO:0000256" key="9">
    <source>
        <dbReference type="SAM" id="MobiDB-lite"/>
    </source>
</evidence>
<evidence type="ECO:0000256" key="4">
    <source>
        <dbReference type="ARBA" id="ARBA00022747"/>
    </source>
</evidence>
<dbReference type="PROSITE" id="PS00094">
    <property type="entry name" value="C5_MTASE_1"/>
    <property type="match status" value="1"/>
</dbReference>
<feature type="compositionally biased region" description="Basic and acidic residues" evidence="9">
    <location>
        <begin position="280"/>
        <end position="294"/>
    </location>
</feature>
<dbReference type="PROSITE" id="PS51257">
    <property type="entry name" value="PROKAR_LIPOPROTEIN"/>
    <property type="match status" value="1"/>
</dbReference>
<evidence type="ECO:0000256" key="8">
    <source>
        <dbReference type="RuleBase" id="RU000417"/>
    </source>
</evidence>
<evidence type="ECO:0000313" key="11">
    <source>
        <dbReference type="Proteomes" id="UP000294914"/>
    </source>
</evidence>
<evidence type="ECO:0000256" key="6">
    <source>
        <dbReference type="PROSITE-ProRule" id="PRU01016"/>
    </source>
</evidence>
<keyword evidence="4" id="KW-0680">Restriction system</keyword>
<gene>
    <name evidence="10" type="ORF">EDC23_2447</name>
</gene>
<keyword evidence="3 6" id="KW-0949">S-adenosyl-L-methionine</keyword>
<keyword evidence="11" id="KW-1185">Reference proteome</keyword>
<dbReference type="OrthoDB" id="9813719at2"/>
<comment type="caution">
    <text evidence="10">The sequence shown here is derived from an EMBL/GenBank/DDBJ whole genome shotgun (WGS) entry which is preliminary data.</text>
</comment>
<dbReference type="InterPro" id="IPR050390">
    <property type="entry name" value="C5-Methyltransferase"/>
</dbReference>
<dbReference type="PROSITE" id="PS51679">
    <property type="entry name" value="SAM_MT_C5"/>
    <property type="match status" value="1"/>
</dbReference>
<dbReference type="InterPro" id="IPR018117">
    <property type="entry name" value="C5_DNA_meth_AS"/>
</dbReference>
<dbReference type="NCBIfam" id="TIGR00675">
    <property type="entry name" value="dcm"/>
    <property type="match status" value="1"/>
</dbReference>
<dbReference type="InterPro" id="IPR029063">
    <property type="entry name" value="SAM-dependent_MTases_sf"/>
</dbReference>
<keyword evidence="2 6" id="KW-0808">Transferase</keyword>
<evidence type="ECO:0000256" key="1">
    <source>
        <dbReference type="ARBA" id="ARBA00022603"/>
    </source>
</evidence>
<dbReference type="SUPFAM" id="SSF53335">
    <property type="entry name" value="S-adenosyl-L-methionine-dependent methyltransferases"/>
    <property type="match status" value="1"/>
</dbReference>
<dbReference type="Gene3D" id="3.40.50.150">
    <property type="entry name" value="Vaccinia Virus protein VP39"/>
    <property type="match status" value="1"/>
</dbReference>
<name>A0A4R8IGG3_9GAMM</name>
<comment type="similarity">
    <text evidence="6 7">Belongs to the class I-like SAM-binding methyltransferase superfamily. C5-methyltransferase family.</text>
</comment>
<evidence type="ECO:0000313" key="10">
    <source>
        <dbReference type="EMBL" id="TDX99660.1"/>
    </source>
</evidence>
<organism evidence="10 11">
    <name type="scientific">Thiohalophilus thiocyanatoxydans</name>
    <dbReference type="NCBI Taxonomy" id="381308"/>
    <lineage>
        <taxon>Bacteria</taxon>
        <taxon>Pseudomonadati</taxon>
        <taxon>Pseudomonadota</taxon>
        <taxon>Gammaproteobacteria</taxon>
        <taxon>Thiohalomonadales</taxon>
        <taxon>Thiohalophilaceae</taxon>
        <taxon>Thiohalophilus</taxon>
    </lineage>
</organism>
<comment type="catalytic activity">
    <reaction evidence="5 8">
        <text>a 2'-deoxycytidine in DNA + S-adenosyl-L-methionine = a 5-methyl-2'-deoxycytidine in DNA + S-adenosyl-L-homocysteine + H(+)</text>
        <dbReference type="Rhea" id="RHEA:13681"/>
        <dbReference type="Rhea" id="RHEA-COMP:11369"/>
        <dbReference type="Rhea" id="RHEA-COMP:11370"/>
        <dbReference type="ChEBI" id="CHEBI:15378"/>
        <dbReference type="ChEBI" id="CHEBI:57856"/>
        <dbReference type="ChEBI" id="CHEBI:59789"/>
        <dbReference type="ChEBI" id="CHEBI:85452"/>
        <dbReference type="ChEBI" id="CHEBI:85454"/>
        <dbReference type="EC" id="2.1.1.37"/>
    </reaction>
</comment>
<dbReference type="Pfam" id="PF00145">
    <property type="entry name" value="DNA_methylase"/>
    <property type="match status" value="1"/>
</dbReference>
<evidence type="ECO:0000256" key="7">
    <source>
        <dbReference type="RuleBase" id="RU000416"/>
    </source>
</evidence>
<dbReference type="Gene3D" id="3.90.120.10">
    <property type="entry name" value="DNA Methylase, subunit A, domain 2"/>
    <property type="match status" value="1"/>
</dbReference>
<evidence type="ECO:0000256" key="5">
    <source>
        <dbReference type="ARBA" id="ARBA00047422"/>
    </source>
</evidence>
<feature type="region of interest" description="Disordered" evidence="9">
    <location>
        <begin position="280"/>
        <end position="300"/>
    </location>
</feature>
<dbReference type="PANTHER" id="PTHR10629:SF52">
    <property type="entry name" value="DNA (CYTOSINE-5)-METHYLTRANSFERASE 1"/>
    <property type="match status" value="1"/>
</dbReference>
<dbReference type="GO" id="GO:0009307">
    <property type="term" value="P:DNA restriction-modification system"/>
    <property type="evidence" value="ECO:0007669"/>
    <property type="project" value="UniProtKB-KW"/>
</dbReference>
<dbReference type="GO" id="GO:0003677">
    <property type="term" value="F:DNA binding"/>
    <property type="evidence" value="ECO:0007669"/>
    <property type="project" value="TreeGrafter"/>
</dbReference>
<dbReference type="EMBL" id="SOQX01000007">
    <property type="protein sequence ID" value="TDX99660.1"/>
    <property type="molecule type" value="Genomic_DNA"/>
</dbReference>
<keyword evidence="1 6" id="KW-0489">Methyltransferase</keyword>
<evidence type="ECO:0000256" key="3">
    <source>
        <dbReference type="ARBA" id="ARBA00022691"/>
    </source>
</evidence>
<feature type="active site" evidence="6">
    <location>
        <position position="83"/>
    </location>
</feature>
<protein>
    <recommendedName>
        <fullName evidence="8">Cytosine-specific methyltransferase</fullName>
        <ecNumber evidence="8">2.1.1.37</ecNumber>
    </recommendedName>
</protein>
<dbReference type="RefSeq" id="WP_134084914.1">
    <property type="nucleotide sequence ID" value="NZ_SOQX01000007.1"/>
</dbReference>
<accession>A0A4R8IGG3</accession>
<proteinExistence type="inferred from homology"/>